<dbReference type="InterPro" id="IPR000531">
    <property type="entry name" value="Beta-barrel_TonB"/>
</dbReference>
<dbReference type="InterPro" id="IPR036942">
    <property type="entry name" value="Beta-barrel_TonB_sf"/>
</dbReference>
<dbReference type="InterPro" id="IPR010105">
    <property type="entry name" value="TonB_sidphr_rcpt"/>
</dbReference>
<dbReference type="KEGG" id="otd:J1M35_07605"/>
<dbReference type="Gene3D" id="2.40.170.20">
    <property type="entry name" value="TonB-dependent receptor, beta-barrel domain"/>
    <property type="match status" value="1"/>
</dbReference>
<organism evidence="20 21">
    <name type="scientific">Ottowia testudinis</name>
    <dbReference type="NCBI Taxonomy" id="2816950"/>
    <lineage>
        <taxon>Bacteria</taxon>
        <taxon>Pseudomonadati</taxon>
        <taxon>Pseudomonadota</taxon>
        <taxon>Betaproteobacteria</taxon>
        <taxon>Burkholderiales</taxon>
        <taxon>Comamonadaceae</taxon>
        <taxon>Ottowia</taxon>
    </lineage>
</organism>
<reference evidence="20" key="1">
    <citation type="submission" date="2021-03" db="EMBL/GenBank/DDBJ databases">
        <title>Ottowia sp. 27C isolated from the cloaca of a Giant Asian pond turtle (Heosemys grandis).</title>
        <authorList>
            <person name="Spergser J."/>
            <person name="Busse H.-J."/>
        </authorList>
    </citation>
    <scope>NUCLEOTIDE SEQUENCE</scope>
    <source>
        <strain evidence="20">27C</strain>
    </source>
</reference>
<dbReference type="EMBL" id="CP071796">
    <property type="protein sequence ID" value="QTD46727.1"/>
    <property type="molecule type" value="Genomic_DNA"/>
</dbReference>
<feature type="domain" description="TonB-dependent receptor plug" evidence="19">
    <location>
        <begin position="61"/>
        <end position="156"/>
    </location>
</feature>
<dbReference type="PROSITE" id="PS01156">
    <property type="entry name" value="TONB_DEPENDENT_REC_2"/>
    <property type="match status" value="1"/>
</dbReference>
<keyword evidence="9" id="KW-0406">Ion transport</keyword>
<keyword evidence="13 14" id="KW-0998">Cell outer membrane</keyword>
<evidence type="ECO:0000259" key="19">
    <source>
        <dbReference type="Pfam" id="PF07715"/>
    </source>
</evidence>
<keyword evidence="5" id="KW-0410">Iron transport</keyword>
<evidence type="ECO:0000256" key="10">
    <source>
        <dbReference type="ARBA" id="ARBA00023077"/>
    </source>
</evidence>
<dbReference type="AlphaFoldDB" id="A0A975H771"/>
<comment type="similarity">
    <text evidence="2 14 16">Belongs to the TonB-dependent receptor family.</text>
</comment>
<proteinExistence type="inferred from homology"/>
<evidence type="ECO:0000256" key="3">
    <source>
        <dbReference type="ARBA" id="ARBA00022448"/>
    </source>
</evidence>
<keyword evidence="7 17" id="KW-0732">Signal</keyword>
<feature type="signal peptide" evidence="17">
    <location>
        <begin position="1"/>
        <end position="23"/>
    </location>
</feature>
<evidence type="ECO:0000256" key="8">
    <source>
        <dbReference type="ARBA" id="ARBA00023004"/>
    </source>
</evidence>
<dbReference type="PANTHER" id="PTHR32552:SF68">
    <property type="entry name" value="FERRICHROME OUTER MEMBRANE TRANSPORTER_PHAGE RECEPTOR"/>
    <property type="match status" value="1"/>
</dbReference>
<evidence type="ECO:0000259" key="18">
    <source>
        <dbReference type="Pfam" id="PF00593"/>
    </source>
</evidence>
<evidence type="ECO:0000256" key="5">
    <source>
        <dbReference type="ARBA" id="ARBA00022496"/>
    </source>
</evidence>
<name>A0A975H771_9BURK</name>
<feature type="domain" description="TonB-dependent receptor-like beta-barrel" evidence="18">
    <location>
        <begin position="229"/>
        <end position="671"/>
    </location>
</feature>
<dbReference type="InterPro" id="IPR012910">
    <property type="entry name" value="Plug_dom"/>
</dbReference>
<evidence type="ECO:0000256" key="6">
    <source>
        <dbReference type="ARBA" id="ARBA00022692"/>
    </source>
</evidence>
<gene>
    <name evidence="20" type="ORF">J1M35_07605</name>
</gene>
<dbReference type="SUPFAM" id="SSF56935">
    <property type="entry name" value="Porins"/>
    <property type="match status" value="1"/>
</dbReference>
<sequence length="704" mass="77635">MSTTPSSRTLACLFVACASHAQAQDPDVTSLPEVKVQATAQPNVGYQTKESSVATKGNVAVRDVPQTVNAVPAELMRDQNAMSVQDALQNVPGLSFSVGDAQRDQVFIRGFTAINDQFVDGVRDDALYYRDLSNIERVEVLKGPASVLYGRGSAGGMVNRVTKKPGAHPVQEIGVTLGARGQKRAEFDTGFANADGTLMLRMTGALEDSTSFRDQFFLKRQAWAPSLTYKPNALTSFTAQLDYLDDKRLADQGVPSYRGRPVNVPIHTYFGAANGRDRAFVQSKVLGSTLTLDHRFNDALSFRSVLRGYDFELDRNYTTIAKVTDGAKPSVTIAQTRRLRNERGFFWQNELSHHLRWGGVEHQLLYGLELGRQNKSEWLTSRGNAATYALFAPVLADLPPMPANAKPSVHNATRVNVAAAYVQDLMTLSPNWKVLAGLRYERLAQFRDDLTAANKDLHRVDTPLSPRVGLIYQTNDRLSLYAAYSRSFQPLSDSYVFYGNSDQLKPTLTRNREIGIKYEISPRASLSAAIFDMSQNNIQVGDPERPGFALNVGQQRTRGLELSVSGELARGWDVMAGYAYMRGVIARSTEKTSANTPFKGNVSALTPRHTFNLWLKHRLGNGYWVAGGGRAESARFASADNLTRLAGYGVMNLAAGYEGRHFDVTVSLKNVLDRRYTVSAHGGANDYNMPGEPRSLIVAARYRF</sequence>
<dbReference type="InterPro" id="IPR010917">
    <property type="entry name" value="TonB_rcpt_CS"/>
</dbReference>
<dbReference type="GO" id="GO:0038023">
    <property type="term" value="F:signaling receptor activity"/>
    <property type="evidence" value="ECO:0007669"/>
    <property type="project" value="InterPro"/>
</dbReference>
<evidence type="ECO:0000256" key="17">
    <source>
        <dbReference type="SAM" id="SignalP"/>
    </source>
</evidence>
<evidence type="ECO:0000256" key="7">
    <source>
        <dbReference type="ARBA" id="ARBA00022729"/>
    </source>
</evidence>
<dbReference type="NCBIfam" id="TIGR01783">
    <property type="entry name" value="TonB-siderophor"/>
    <property type="match status" value="1"/>
</dbReference>
<evidence type="ECO:0000313" key="21">
    <source>
        <dbReference type="Proteomes" id="UP000663903"/>
    </source>
</evidence>
<dbReference type="PANTHER" id="PTHR32552">
    <property type="entry name" value="FERRICHROME IRON RECEPTOR-RELATED"/>
    <property type="match status" value="1"/>
</dbReference>
<evidence type="ECO:0000256" key="9">
    <source>
        <dbReference type="ARBA" id="ARBA00023065"/>
    </source>
</evidence>
<dbReference type="Gene3D" id="2.170.130.10">
    <property type="entry name" value="TonB-dependent receptor, plug domain"/>
    <property type="match status" value="1"/>
</dbReference>
<keyword evidence="8" id="KW-0408">Iron</keyword>
<feature type="short sequence motif" description="TonB C-terminal box" evidence="15">
    <location>
        <begin position="687"/>
        <end position="704"/>
    </location>
</feature>
<evidence type="ECO:0000256" key="12">
    <source>
        <dbReference type="ARBA" id="ARBA00023170"/>
    </source>
</evidence>
<keyword evidence="11 14" id="KW-0472">Membrane</keyword>
<dbReference type="Proteomes" id="UP000663903">
    <property type="component" value="Chromosome"/>
</dbReference>
<evidence type="ECO:0000256" key="15">
    <source>
        <dbReference type="PROSITE-ProRule" id="PRU10144"/>
    </source>
</evidence>
<feature type="chain" id="PRO_5036916039" evidence="17">
    <location>
        <begin position="24"/>
        <end position="704"/>
    </location>
</feature>
<evidence type="ECO:0000256" key="16">
    <source>
        <dbReference type="RuleBase" id="RU003357"/>
    </source>
</evidence>
<evidence type="ECO:0000313" key="20">
    <source>
        <dbReference type="EMBL" id="QTD46727.1"/>
    </source>
</evidence>
<dbReference type="Pfam" id="PF00593">
    <property type="entry name" value="TonB_dep_Rec_b-barrel"/>
    <property type="match status" value="1"/>
</dbReference>
<evidence type="ECO:0000256" key="4">
    <source>
        <dbReference type="ARBA" id="ARBA00022452"/>
    </source>
</evidence>
<protein>
    <submittedName>
        <fullName evidence="20">TonB-dependent siderophore receptor</fullName>
    </submittedName>
</protein>
<evidence type="ECO:0000256" key="13">
    <source>
        <dbReference type="ARBA" id="ARBA00023237"/>
    </source>
</evidence>
<keyword evidence="4 14" id="KW-1134">Transmembrane beta strand</keyword>
<keyword evidence="3 14" id="KW-0813">Transport</keyword>
<dbReference type="FunFam" id="2.170.130.10:FF:000001">
    <property type="entry name" value="Catecholate siderophore TonB-dependent receptor"/>
    <property type="match status" value="1"/>
</dbReference>
<dbReference type="GO" id="GO:0009279">
    <property type="term" value="C:cell outer membrane"/>
    <property type="evidence" value="ECO:0007669"/>
    <property type="project" value="UniProtKB-SubCell"/>
</dbReference>
<keyword evidence="10 16" id="KW-0798">TonB box</keyword>
<dbReference type="PROSITE" id="PS52016">
    <property type="entry name" value="TONB_DEPENDENT_REC_3"/>
    <property type="match status" value="1"/>
</dbReference>
<comment type="subcellular location">
    <subcellularLocation>
        <location evidence="1 14">Cell outer membrane</location>
        <topology evidence="1 14">Multi-pass membrane protein</topology>
    </subcellularLocation>
</comment>
<evidence type="ECO:0000256" key="1">
    <source>
        <dbReference type="ARBA" id="ARBA00004571"/>
    </source>
</evidence>
<dbReference type="GO" id="GO:0015344">
    <property type="term" value="F:siderophore uptake transmembrane transporter activity"/>
    <property type="evidence" value="ECO:0007669"/>
    <property type="project" value="TreeGrafter"/>
</dbReference>
<keyword evidence="12 20" id="KW-0675">Receptor</keyword>
<dbReference type="RefSeq" id="WP_208010626.1">
    <property type="nucleotide sequence ID" value="NZ_CP071796.1"/>
</dbReference>
<evidence type="ECO:0000256" key="2">
    <source>
        <dbReference type="ARBA" id="ARBA00009810"/>
    </source>
</evidence>
<accession>A0A975H771</accession>
<dbReference type="Pfam" id="PF07715">
    <property type="entry name" value="Plug"/>
    <property type="match status" value="1"/>
</dbReference>
<evidence type="ECO:0000256" key="11">
    <source>
        <dbReference type="ARBA" id="ARBA00023136"/>
    </source>
</evidence>
<dbReference type="GO" id="GO:0015891">
    <property type="term" value="P:siderophore transport"/>
    <property type="evidence" value="ECO:0007669"/>
    <property type="project" value="InterPro"/>
</dbReference>
<keyword evidence="21" id="KW-1185">Reference proteome</keyword>
<evidence type="ECO:0000256" key="14">
    <source>
        <dbReference type="PROSITE-ProRule" id="PRU01360"/>
    </source>
</evidence>
<dbReference type="InterPro" id="IPR039426">
    <property type="entry name" value="TonB-dep_rcpt-like"/>
</dbReference>
<dbReference type="InterPro" id="IPR037066">
    <property type="entry name" value="Plug_dom_sf"/>
</dbReference>
<dbReference type="CDD" id="cd01347">
    <property type="entry name" value="ligand_gated_channel"/>
    <property type="match status" value="1"/>
</dbReference>
<keyword evidence="6 14" id="KW-0812">Transmembrane</keyword>